<organism evidence="2">
    <name type="scientific">marine sediment metagenome</name>
    <dbReference type="NCBI Taxonomy" id="412755"/>
    <lineage>
        <taxon>unclassified sequences</taxon>
        <taxon>metagenomes</taxon>
        <taxon>ecological metagenomes</taxon>
    </lineage>
</organism>
<sequence length="53" mass="5953">MPTIITFNATSLASVMTYVDTLFTDMNLIIILAIGLPLGFWVIRKVISLIRVR</sequence>
<dbReference type="EMBL" id="BARV01000257">
    <property type="protein sequence ID" value="GAH95846.1"/>
    <property type="molecule type" value="Genomic_DNA"/>
</dbReference>
<keyword evidence="1" id="KW-1133">Transmembrane helix</keyword>
<keyword evidence="1" id="KW-0472">Membrane</keyword>
<reference evidence="2" key="1">
    <citation type="journal article" date="2014" name="Front. Microbiol.">
        <title>High frequency of phylogenetically diverse reductive dehalogenase-homologous genes in deep subseafloor sedimentary metagenomes.</title>
        <authorList>
            <person name="Kawai M."/>
            <person name="Futagami T."/>
            <person name="Toyoda A."/>
            <person name="Takaki Y."/>
            <person name="Nishi S."/>
            <person name="Hori S."/>
            <person name="Arai W."/>
            <person name="Tsubouchi T."/>
            <person name="Morono Y."/>
            <person name="Uchiyama I."/>
            <person name="Ito T."/>
            <person name="Fujiyama A."/>
            <person name="Inagaki F."/>
            <person name="Takami H."/>
        </authorList>
    </citation>
    <scope>NUCLEOTIDE SEQUENCE</scope>
    <source>
        <strain evidence="2">Expedition CK06-06</strain>
    </source>
</reference>
<evidence type="ECO:0000313" key="2">
    <source>
        <dbReference type="EMBL" id="GAH95846.1"/>
    </source>
</evidence>
<evidence type="ECO:0000256" key="1">
    <source>
        <dbReference type="SAM" id="Phobius"/>
    </source>
</evidence>
<gene>
    <name evidence="2" type="ORF">S06H3_01110</name>
</gene>
<proteinExistence type="predicted"/>
<keyword evidence="1" id="KW-0812">Transmembrane</keyword>
<accession>X1JM68</accession>
<protein>
    <submittedName>
        <fullName evidence="2">Uncharacterized protein</fullName>
    </submittedName>
</protein>
<name>X1JM68_9ZZZZ</name>
<dbReference type="AlphaFoldDB" id="X1JM68"/>
<comment type="caution">
    <text evidence="2">The sequence shown here is derived from an EMBL/GenBank/DDBJ whole genome shotgun (WGS) entry which is preliminary data.</text>
</comment>
<feature type="transmembrane region" description="Helical" evidence="1">
    <location>
        <begin position="26"/>
        <end position="43"/>
    </location>
</feature>